<reference evidence="9 10" key="1">
    <citation type="submission" date="2015-04" db="EMBL/GenBank/DDBJ databases">
        <title>Lasius niger genome sequencing.</title>
        <authorList>
            <person name="Konorov E.A."/>
            <person name="Nikitin M.A."/>
            <person name="Kirill M.V."/>
            <person name="Chang P."/>
        </authorList>
    </citation>
    <scope>NUCLEOTIDE SEQUENCE [LARGE SCALE GENOMIC DNA]</scope>
    <source>
        <tissue evidence="9">Whole</tissue>
    </source>
</reference>
<evidence type="ECO:0000256" key="6">
    <source>
        <dbReference type="ARBA" id="ARBA00022801"/>
    </source>
</evidence>
<comment type="cofactor">
    <cofactor evidence="1">
        <name>a divalent metal cation</name>
        <dbReference type="ChEBI" id="CHEBI:60240"/>
    </cofactor>
</comment>
<keyword evidence="4" id="KW-0540">Nuclease</keyword>
<evidence type="ECO:0000256" key="7">
    <source>
        <dbReference type="ARBA" id="ARBA00023242"/>
    </source>
</evidence>
<evidence type="ECO:0000256" key="1">
    <source>
        <dbReference type="ARBA" id="ARBA00001968"/>
    </source>
</evidence>
<dbReference type="InterPro" id="IPR045249">
    <property type="entry name" value="HARBI1-like"/>
</dbReference>
<keyword evidence="10" id="KW-1185">Reference proteome</keyword>
<dbReference type="GO" id="GO:0005634">
    <property type="term" value="C:nucleus"/>
    <property type="evidence" value="ECO:0007669"/>
    <property type="project" value="UniProtKB-SubCell"/>
</dbReference>
<dbReference type="PANTHER" id="PTHR22930:SF269">
    <property type="entry name" value="NUCLEASE HARBI1-LIKE PROTEIN"/>
    <property type="match status" value="1"/>
</dbReference>
<dbReference type="Pfam" id="PF13359">
    <property type="entry name" value="DDE_Tnp_4"/>
    <property type="match status" value="1"/>
</dbReference>
<accession>A0A0J7K222</accession>
<evidence type="ECO:0000256" key="4">
    <source>
        <dbReference type="ARBA" id="ARBA00022722"/>
    </source>
</evidence>
<evidence type="ECO:0000256" key="3">
    <source>
        <dbReference type="ARBA" id="ARBA00006958"/>
    </source>
</evidence>
<dbReference type="GO" id="GO:0016787">
    <property type="term" value="F:hydrolase activity"/>
    <property type="evidence" value="ECO:0007669"/>
    <property type="project" value="UniProtKB-KW"/>
</dbReference>
<protein>
    <submittedName>
        <fullName evidence="9">Nuclease harbi1-like protein</fullName>
    </submittedName>
</protein>
<dbReference type="GO" id="GO:0003723">
    <property type="term" value="F:RNA binding"/>
    <property type="evidence" value="ECO:0007669"/>
    <property type="project" value="InterPro"/>
</dbReference>
<dbReference type="PANTHER" id="PTHR22930">
    <property type="match status" value="1"/>
</dbReference>
<gene>
    <name evidence="9" type="ORF">RF55_17926</name>
</gene>
<dbReference type="OrthoDB" id="7543734at2759"/>
<dbReference type="Gene3D" id="3.30.310.210">
    <property type="match status" value="1"/>
</dbReference>
<evidence type="ECO:0000256" key="2">
    <source>
        <dbReference type="ARBA" id="ARBA00004123"/>
    </source>
</evidence>
<evidence type="ECO:0000259" key="8">
    <source>
        <dbReference type="Pfam" id="PF13359"/>
    </source>
</evidence>
<comment type="subcellular location">
    <subcellularLocation>
        <location evidence="2">Nucleus</location>
    </subcellularLocation>
</comment>
<evidence type="ECO:0000313" key="10">
    <source>
        <dbReference type="Proteomes" id="UP000036403"/>
    </source>
</evidence>
<comment type="caution">
    <text evidence="9">The sequence shown here is derived from an EMBL/GenBank/DDBJ whole genome shotgun (WGS) entry which is preliminary data.</text>
</comment>
<dbReference type="InterPro" id="IPR027806">
    <property type="entry name" value="HARBI1_dom"/>
</dbReference>
<evidence type="ECO:0000313" key="9">
    <source>
        <dbReference type="EMBL" id="KMQ84344.1"/>
    </source>
</evidence>
<dbReference type="PaxDb" id="67767-A0A0J7K222"/>
<feature type="domain" description="DDE Tnp4" evidence="8">
    <location>
        <begin position="122"/>
        <end position="245"/>
    </location>
</feature>
<dbReference type="Proteomes" id="UP000036403">
    <property type="component" value="Unassembled WGS sequence"/>
</dbReference>
<dbReference type="EMBL" id="LBMM01016679">
    <property type="protein sequence ID" value="KMQ84344.1"/>
    <property type="molecule type" value="Genomic_DNA"/>
</dbReference>
<dbReference type="GO" id="GO:0046872">
    <property type="term" value="F:metal ion binding"/>
    <property type="evidence" value="ECO:0007669"/>
    <property type="project" value="UniProtKB-KW"/>
</dbReference>
<proteinExistence type="inferred from homology"/>
<comment type="similarity">
    <text evidence="3">Belongs to the HARBI1 family.</text>
</comment>
<organism evidence="9 10">
    <name type="scientific">Lasius niger</name>
    <name type="common">Black garden ant</name>
    <dbReference type="NCBI Taxonomy" id="67767"/>
    <lineage>
        <taxon>Eukaryota</taxon>
        <taxon>Metazoa</taxon>
        <taxon>Ecdysozoa</taxon>
        <taxon>Arthropoda</taxon>
        <taxon>Hexapoda</taxon>
        <taxon>Insecta</taxon>
        <taxon>Pterygota</taxon>
        <taxon>Neoptera</taxon>
        <taxon>Endopterygota</taxon>
        <taxon>Hymenoptera</taxon>
        <taxon>Apocrita</taxon>
        <taxon>Aculeata</taxon>
        <taxon>Formicoidea</taxon>
        <taxon>Formicidae</taxon>
        <taxon>Formicinae</taxon>
        <taxon>Lasius</taxon>
        <taxon>Lasius</taxon>
    </lineage>
</organism>
<feature type="non-terminal residue" evidence="9">
    <location>
        <position position="284"/>
    </location>
</feature>
<keyword evidence="7" id="KW-0539">Nucleus</keyword>
<keyword evidence="6" id="KW-0378">Hydrolase</keyword>
<dbReference type="AlphaFoldDB" id="A0A0J7K222"/>
<keyword evidence="5" id="KW-0479">Metal-binding</keyword>
<sequence length="284" mass="32436">MRLYDTEVHFQYTRLTIEAFDNLLRIVGPKIEKISTHYRNPIPARSRLYLTLWFLATGDTMSSLAFAFRIGHSTASMIISETCESLWDVLQNELFEPSEHGWKEVAKDFQDIWNFPHCIGALDGKHVNLKSPPHSGSVFYNYKGSHSISLMAIASARYKFLIVDIGGEGRHSDGGIFKNSVMGYRFQHNQMYIPVPTPIIEGGKAMPYMLVADEAFQLNSYTLRPYPGKTLTNEQRVFNYRLSRPKVGLIIDKKDDAIKQLQEKSGAKMIIIQEEPSQEQEKPL</sequence>
<evidence type="ECO:0000256" key="5">
    <source>
        <dbReference type="ARBA" id="ARBA00022723"/>
    </source>
</evidence>
<name>A0A0J7K222_LASNI</name>
<dbReference type="GO" id="GO:0004518">
    <property type="term" value="F:nuclease activity"/>
    <property type="evidence" value="ECO:0007669"/>
    <property type="project" value="UniProtKB-KW"/>
</dbReference>